<comment type="caution">
    <text evidence="1">The sequence shown here is derived from an EMBL/GenBank/DDBJ whole genome shotgun (WGS) entry which is preliminary data.</text>
</comment>
<protein>
    <submittedName>
        <fullName evidence="1">Uncharacterized protein</fullName>
    </submittedName>
</protein>
<dbReference type="Proteomes" id="UP000256297">
    <property type="component" value="Chromosome CBM2589_b"/>
</dbReference>
<reference evidence="1 2" key="1">
    <citation type="submission" date="2018-01" db="EMBL/GenBank/DDBJ databases">
        <authorList>
            <person name="Clerissi C."/>
        </authorList>
    </citation>
    <scope>NUCLEOTIDE SEQUENCE [LARGE SCALE GENOMIC DNA]</scope>
    <source>
        <strain evidence="1">Cupriavidus taiwanensis STM 3521</strain>
    </source>
</reference>
<dbReference type="EMBL" id="OFSP01000013">
    <property type="protein sequence ID" value="SOY47834.1"/>
    <property type="molecule type" value="Genomic_DNA"/>
</dbReference>
<sequence length="106" mass="11668">MLEPQAQGNTFLYPETIMTKLTLTDLTTVETLDRKGMHAVRGGRALMPYVAVFRPLDLSFDKSITAVQEIAQMQSVTNLNGNGSAFLDHVKSNVHTNQNATNNIFG</sequence>
<organism evidence="1 2">
    <name type="scientific">Cupriavidus taiwanensis</name>
    <dbReference type="NCBI Taxonomy" id="164546"/>
    <lineage>
        <taxon>Bacteria</taxon>
        <taxon>Pseudomonadati</taxon>
        <taxon>Pseudomonadota</taxon>
        <taxon>Betaproteobacteria</taxon>
        <taxon>Burkholderiales</taxon>
        <taxon>Burkholderiaceae</taxon>
        <taxon>Cupriavidus</taxon>
    </lineage>
</organism>
<proteinExistence type="predicted"/>
<dbReference type="AlphaFoldDB" id="A0A975ZZU2"/>
<evidence type="ECO:0000313" key="2">
    <source>
        <dbReference type="Proteomes" id="UP000256297"/>
    </source>
</evidence>
<name>A0A975ZZU2_9BURK</name>
<gene>
    <name evidence="1" type="ORF">CBM2589_B200168</name>
</gene>
<evidence type="ECO:0000313" key="1">
    <source>
        <dbReference type="EMBL" id="SOY47834.1"/>
    </source>
</evidence>
<accession>A0A975ZZU2</accession>